<evidence type="ECO:0000313" key="3">
    <source>
        <dbReference type="Proteomes" id="UP000287300"/>
    </source>
</evidence>
<name>A0A401WXX3_ACEPA</name>
<feature type="region of interest" description="Disordered" evidence="1">
    <location>
        <begin position="1"/>
        <end position="62"/>
    </location>
</feature>
<gene>
    <name evidence="2" type="ORF">NBRC3188_2894</name>
</gene>
<reference evidence="2 3" key="1">
    <citation type="submission" date="2016-06" db="EMBL/GenBank/DDBJ databases">
        <title>Acetobacter pasteurianus NBRC 3188 whole genome sequencing project.</title>
        <authorList>
            <person name="Matsutani M."/>
            <person name="Shiwa Y."/>
            <person name="Okamoto-Kainuma A."/>
            <person name="Ishikawa M."/>
            <person name="Koizumi Y."/>
            <person name="Yoshikawa H."/>
            <person name="Yakushi T."/>
            <person name="Matsushita K."/>
        </authorList>
    </citation>
    <scope>NUCLEOTIDE SEQUENCE [LARGE SCALE GENOMIC DNA]</scope>
    <source>
        <strain evidence="2 3">NBRC 3188</strain>
    </source>
</reference>
<evidence type="ECO:0000256" key="1">
    <source>
        <dbReference type="SAM" id="MobiDB-lite"/>
    </source>
</evidence>
<dbReference type="GO" id="GO:0032259">
    <property type="term" value="P:methylation"/>
    <property type="evidence" value="ECO:0007669"/>
    <property type="project" value="InterPro"/>
</dbReference>
<proteinExistence type="predicted"/>
<organism evidence="2 3">
    <name type="scientific">Acetobacter pasteurianus NBRC 3188</name>
    <dbReference type="NCBI Taxonomy" id="1226663"/>
    <lineage>
        <taxon>Bacteria</taxon>
        <taxon>Pseudomonadati</taxon>
        <taxon>Pseudomonadota</taxon>
        <taxon>Alphaproteobacteria</taxon>
        <taxon>Acetobacterales</taxon>
        <taxon>Acetobacteraceae</taxon>
        <taxon>Acetobacter</taxon>
    </lineage>
</organism>
<feature type="compositionally biased region" description="Basic residues" evidence="1">
    <location>
        <begin position="29"/>
        <end position="58"/>
    </location>
</feature>
<dbReference type="GO" id="GO:0003676">
    <property type="term" value="F:nucleic acid binding"/>
    <property type="evidence" value="ECO:0007669"/>
    <property type="project" value="InterPro"/>
</dbReference>
<sequence>MTLQPDQSKVLGDSNLPHTQDAASPLKAVKVKRKKRVSKKKSRKPKATQRTKKVSRHKRDPDDYYTETPFEVHCLMAKEGHNLLGKYVIDPCCGGGNIPITLRKYGVNAHGGDLHPRWEGALCVKDFRDTIKHWRPEIIVSNPPFSQWEEIVDAAWEVDTEIVYLLLPSRFLEGQNRLSWYLSTKKLARFWQFSKRVSLPPGKSDMKPTGGKIPYSWYVFERKHDQETWTGGWLPISPPIPESCKEQLVEEEAPSEAQIALDLSHPETR</sequence>
<protein>
    <recommendedName>
        <fullName evidence="4">Methyltransferase</fullName>
    </recommendedName>
</protein>
<dbReference type="Proteomes" id="UP000287300">
    <property type="component" value="Unassembled WGS sequence"/>
</dbReference>
<dbReference type="RefSeq" id="WP_124296502.1">
    <property type="nucleotide sequence ID" value="NZ_BDES01000078.1"/>
</dbReference>
<accession>A0A401WXX3</accession>
<dbReference type="Gene3D" id="3.40.50.150">
    <property type="entry name" value="Vaccinia Virus protein VP39"/>
    <property type="match status" value="1"/>
</dbReference>
<evidence type="ECO:0008006" key="4">
    <source>
        <dbReference type="Google" id="ProtNLM"/>
    </source>
</evidence>
<dbReference type="InterPro" id="IPR002052">
    <property type="entry name" value="DNA_methylase_N6_adenine_CS"/>
</dbReference>
<dbReference type="AlphaFoldDB" id="A0A401WXX3"/>
<dbReference type="InterPro" id="IPR029063">
    <property type="entry name" value="SAM-dependent_MTases_sf"/>
</dbReference>
<dbReference type="GO" id="GO:0008168">
    <property type="term" value="F:methyltransferase activity"/>
    <property type="evidence" value="ECO:0007669"/>
    <property type="project" value="InterPro"/>
</dbReference>
<comment type="caution">
    <text evidence="2">The sequence shown here is derived from an EMBL/GenBank/DDBJ whole genome shotgun (WGS) entry which is preliminary data.</text>
</comment>
<dbReference type="PROSITE" id="PS00092">
    <property type="entry name" value="N6_MTASE"/>
    <property type="match status" value="1"/>
</dbReference>
<dbReference type="SUPFAM" id="SSF53335">
    <property type="entry name" value="S-adenosyl-L-methionine-dependent methyltransferases"/>
    <property type="match status" value="1"/>
</dbReference>
<evidence type="ECO:0000313" key="2">
    <source>
        <dbReference type="EMBL" id="GCD54197.1"/>
    </source>
</evidence>
<dbReference type="EMBL" id="BDES01000078">
    <property type="protein sequence ID" value="GCD54197.1"/>
    <property type="molecule type" value="Genomic_DNA"/>
</dbReference>